<dbReference type="Pfam" id="PF12997">
    <property type="entry name" value="DUF3881"/>
    <property type="match status" value="1"/>
</dbReference>
<comment type="caution">
    <text evidence="1">The sequence shown here is derived from an EMBL/GenBank/DDBJ whole genome shotgun (WGS) entry which is preliminary data.</text>
</comment>
<dbReference type="Proteomes" id="UP001523565">
    <property type="component" value="Unassembled WGS sequence"/>
</dbReference>
<reference evidence="1 2" key="1">
    <citation type="journal article" date="2022" name="Genome Biol. Evol.">
        <title>Host diet, physiology and behaviors set the stage for Lachnospiraceae cladogenesis.</title>
        <authorList>
            <person name="Vera-Ponce De Leon A."/>
            <person name="Schneider M."/>
            <person name="Jahnes B.C."/>
            <person name="Sadowski V."/>
            <person name="Camuy-Velez L.A."/>
            <person name="Duan J."/>
            <person name="Sabree Z.L."/>
        </authorList>
    </citation>
    <scope>NUCLEOTIDE SEQUENCE [LARGE SCALE GENOMIC DNA]</scope>
    <source>
        <strain evidence="1 2">PAL227</strain>
    </source>
</reference>
<dbReference type="EMBL" id="JAMZFV010000023">
    <property type="protein sequence ID" value="MCP1111099.1"/>
    <property type="molecule type" value="Genomic_DNA"/>
</dbReference>
<dbReference type="InterPro" id="IPR024541">
    <property type="entry name" value="DUF3881"/>
</dbReference>
<organism evidence="1 2">
    <name type="scientific">Ohessyouella blattaphilus</name>
    <dbReference type="NCBI Taxonomy" id="2949333"/>
    <lineage>
        <taxon>Bacteria</taxon>
        <taxon>Bacillati</taxon>
        <taxon>Bacillota</taxon>
        <taxon>Clostridia</taxon>
        <taxon>Lachnospirales</taxon>
        <taxon>Lachnospiraceae</taxon>
        <taxon>Ohessyouella</taxon>
    </lineage>
</organism>
<dbReference type="RefSeq" id="WP_262069980.1">
    <property type="nucleotide sequence ID" value="NZ_JAMXOC010000023.1"/>
</dbReference>
<protein>
    <submittedName>
        <fullName evidence="1">DUF3881 family protein</fullName>
    </submittedName>
</protein>
<evidence type="ECO:0000313" key="1">
    <source>
        <dbReference type="EMBL" id="MCP1111099.1"/>
    </source>
</evidence>
<gene>
    <name evidence="1" type="ORF">NK118_12655</name>
</gene>
<sequence>MHKYLRAVGFGHLKGKSELDHILGRLEWDYSSHELVGVETDWDLCEFRRDFGPGIGVALNGYMDMEELFTREYYYPYFYGTGITSYSEITVERRIEKEDYVGICEDPKVDISLIFKLQNSIEYIRERQKGKKTIKYTSVTLSGLCNEGTILLPIMKSEKQKKKQGEDTKNRMTLLHEARGGDVQAMESLTLDDIDIYAKVSRRLITEDILSIVDTYIMPYGVECDVYSIMGEIRDLRLVENEKSHEKIYIMSLDVNNLNFDICVPEKGVTGKPEVGRRFKGNIWLQGHIHFR</sequence>
<evidence type="ECO:0000313" key="2">
    <source>
        <dbReference type="Proteomes" id="UP001523565"/>
    </source>
</evidence>
<keyword evidence="2" id="KW-1185">Reference proteome</keyword>
<accession>A0ABT1EK66</accession>
<name>A0ABT1EK66_9FIRM</name>
<proteinExistence type="predicted"/>